<feature type="transmembrane region" description="Helical" evidence="1">
    <location>
        <begin position="6"/>
        <end position="39"/>
    </location>
</feature>
<dbReference type="Proteomes" id="UP000241595">
    <property type="component" value="Unassembled WGS sequence"/>
</dbReference>
<evidence type="ECO:0000313" key="3">
    <source>
        <dbReference type="Proteomes" id="UP000241595"/>
    </source>
</evidence>
<evidence type="ECO:0000256" key="1">
    <source>
        <dbReference type="SAM" id="Phobius"/>
    </source>
</evidence>
<evidence type="ECO:0000313" key="2">
    <source>
        <dbReference type="EMBL" id="SPM31578.1"/>
    </source>
</evidence>
<sequence length="100" mass="10668">MGELLVWLFVAALVFVIVQAIWLPALILLCAVIAAYVGLKIIGRVAAMRQADEARVAALVQRADREHAAIMRGDLAAGTYGQYPVPDDCCPFGATAAQAR</sequence>
<accession>A0A2U3NJ72</accession>
<gene>
    <name evidence="2" type="ORF">MTAB308_5097</name>
</gene>
<dbReference type="RefSeq" id="WP_077103285.1">
    <property type="nucleotide sequence ID" value="NZ_LT717701.1"/>
</dbReference>
<reference evidence="2 3" key="1">
    <citation type="submission" date="2017-01" db="EMBL/GenBank/DDBJ databases">
        <authorList>
            <consortium name="Urmite Genomes"/>
        </authorList>
    </citation>
    <scope>NUCLEOTIDE SEQUENCE [LARGE SCALE GENOMIC DNA]</scope>
    <source>
        <strain evidence="2 3">AB308</strain>
    </source>
</reference>
<keyword evidence="1" id="KW-1133">Transmembrane helix</keyword>
<keyword evidence="1" id="KW-0472">Membrane</keyword>
<protein>
    <submittedName>
        <fullName evidence="2">Uncharacterized protein</fullName>
    </submittedName>
</protein>
<dbReference type="EMBL" id="FTRV01000016">
    <property type="protein sequence ID" value="SPM31578.1"/>
    <property type="molecule type" value="Genomic_DNA"/>
</dbReference>
<keyword evidence="3" id="KW-1185">Reference proteome</keyword>
<proteinExistence type="predicted"/>
<organism evidence="2 3">
    <name type="scientific">Mycobacterium terramassiliense</name>
    <dbReference type="NCBI Taxonomy" id="1841859"/>
    <lineage>
        <taxon>Bacteria</taxon>
        <taxon>Bacillati</taxon>
        <taxon>Actinomycetota</taxon>
        <taxon>Actinomycetes</taxon>
        <taxon>Mycobacteriales</taxon>
        <taxon>Mycobacteriaceae</taxon>
        <taxon>Mycobacterium</taxon>
    </lineage>
</organism>
<dbReference type="STRING" id="1841859.GCA_900157385_05100"/>
<name>A0A2U3NJ72_9MYCO</name>
<keyword evidence="1" id="KW-0812">Transmembrane</keyword>
<dbReference type="AlphaFoldDB" id="A0A2U3NJ72"/>